<keyword evidence="8" id="KW-1185">Reference proteome</keyword>
<evidence type="ECO:0000256" key="5">
    <source>
        <dbReference type="ARBA" id="ARBA00025466"/>
    </source>
</evidence>
<evidence type="ECO:0000313" key="7">
    <source>
        <dbReference type="EMBL" id="KAK9670822.1"/>
    </source>
</evidence>
<keyword evidence="4" id="KW-0804">Transcription</keyword>
<dbReference type="Pfam" id="PF13873">
    <property type="entry name" value="Myb_DNA-bind_5"/>
    <property type="match status" value="1"/>
</dbReference>
<protein>
    <recommendedName>
        <fullName evidence="2">Regulatory protein zeste</fullName>
    </recommendedName>
</protein>
<evidence type="ECO:0000256" key="3">
    <source>
        <dbReference type="ARBA" id="ARBA00023015"/>
    </source>
</evidence>
<dbReference type="GO" id="GO:0003677">
    <property type="term" value="F:DNA binding"/>
    <property type="evidence" value="ECO:0007669"/>
    <property type="project" value="UniProtKB-KW"/>
</dbReference>
<dbReference type="EMBL" id="JASPKY010002208">
    <property type="protein sequence ID" value="KAK9670822.1"/>
    <property type="molecule type" value="Genomic_DNA"/>
</dbReference>
<dbReference type="GO" id="GO:0005634">
    <property type="term" value="C:nucleus"/>
    <property type="evidence" value="ECO:0007669"/>
    <property type="project" value="TreeGrafter"/>
</dbReference>
<accession>A0AAW1H3K8</accession>
<evidence type="ECO:0000313" key="8">
    <source>
        <dbReference type="Proteomes" id="UP001458880"/>
    </source>
</evidence>
<comment type="caution">
    <text evidence="7">The sequence shown here is derived from an EMBL/GenBank/DDBJ whole genome shotgun (WGS) entry which is preliminary data.</text>
</comment>
<comment type="function">
    <text evidence="5">Involved in transvection phenomena (= synapsis-dependent gene expression), where the synaptic pairing of chromosomes carrying genes with which zeste interacts influences the expression of these genes. Zeste binds to DNA and stimulates transcription from a nearby promoter.</text>
</comment>
<evidence type="ECO:0000256" key="2">
    <source>
        <dbReference type="ARBA" id="ARBA00016807"/>
    </source>
</evidence>
<reference evidence="7 8" key="1">
    <citation type="journal article" date="2024" name="BMC Genomics">
        <title>De novo assembly and annotation of Popillia japonica's genome with initial clues to its potential as an invasive pest.</title>
        <authorList>
            <person name="Cucini C."/>
            <person name="Boschi S."/>
            <person name="Funari R."/>
            <person name="Cardaioli E."/>
            <person name="Iannotti N."/>
            <person name="Marturano G."/>
            <person name="Paoli F."/>
            <person name="Bruttini M."/>
            <person name="Carapelli A."/>
            <person name="Frati F."/>
            <person name="Nardi F."/>
        </authorList>
    </citation>
    <scope>NUCLEOTIDE SEQUENCE [LARGE SCALE GENOMIC DNA]</scope>
    <source>
        <strain evidence="7">DMR45628</strain>
    </source>
</reference>
<gene>
    <name evidence="7" type="ORF">QE152_g41182</name>
</gene>
<dbReference type="PANTHER" id="PTHR23098">
    <property type="entry name" value="AGAP001331-PA-RELATED"/>
    <property type="match status" value="1"/>
</dbReference>
<sequence length="213" mass="24356">METKKRDRSANFSNEETRILVDLILKYKHIIENKKTDAITWKQKDAGWTRLTTEFNCQLSKNRTTKMLKIKYEGLKRALKKKKQTNARELFKTAGGSPILIPYTDYEEKLLSVLLLSVEGLSPEADSDANLVEPNFRCTAESIADVGDGFETAWKVWTPGYLRTPISGKLKTQARKAGKQDIMERFSTIADQRGVILETQKLLAEKELEIKEK</sequence>
<evidence type="ECO:0000256" key="4">
    <source>
        <dbReference type="ARBA" id="ARBA00023163"/>
    </source>
</evidence>
<name>A0AAW1H3K8_POPJA</name>
<dbReference type="Proteomes" id="UP001458880">
    <property type="component" value="Unassembled WGS sequence"/>
</dbReference>
<evidence type="ECO:0000259" key="6">
    <source>
        <dbReference type="Pfam" id="PF13873"/>
    </source>
</evidence>
<feature type="non-terminal residue" evidence="7">
    <location>
        <position position="213"/>
    </location>
</feature>
<evidence type="ECO:0000256" key="1">
    <source>
        <dbReference type="ARBA" id="ARBA00011764"/>
    </source>
</evidence>
<keyword evidence="7" id="KW-0238">DNA-binding</keyword>
<organism evidence="7 8">
    <name type="scientific">Popillia japonica</name>
    <name type="common">Japanese beetle</name>
    <dbReference type="NCBI Taxonomy" id="7064"/>
    <lineage>
        <taxon>Eukaryota</taxon>
        <taxon>Metazoa</taxon>
        <taxon>Ecdysozoa</taxon>
        <taxon>Arthropoda</taxon>
        <taxon>Hexapoda</taxon>
        <taxon>Insecta</taxon>
        <taxon>Pterygota</taxon>
        <taxon>Neoptera</taxon>
        <taxon>Endopterygota</taxon>
        <taxon>Coleoptera</taxon>
        <taxon>Polyphaga</taxon>
        <taxon>Scarabaeiformia</taxon>
        <taxon>Scarabaeidae</taxon>
        <taxon>Rutelinae</taxon>
        <taxon>Popillia</taxon>
    </lineage>
</organism>
<feature type="domain" description="Myb/SANT-like DNA-binding" evidence="6">
    <location>
        <begin position="8"/>
        <end position="83"/>
    </location>
</feature>
<proteinExistence type="predicted"/>
<dbReference type="PANTHER" id="PTHR23098:SF23">
    <property type="entry name" value="MYB-RELATED TRANSCRIPTION FACTOR, PARTNER OF PROFILIN-LIKE ISOFORM X2-RELATED"/>
    <property type="match status" value="1"/>
</dbReference>
<keyword evidence="3" id="KW-0805">Transcription regulation</keyword>
<comment type="subunit">
    <text evidence="1">Self-associates forming complexes of several hundred monomers.</text>
</comment>
<dbReference type="InterPro" id="IPR028002">
    <property type="entry name" value="Myb_DNA-bind_5"/>
</dbReference>
<dbReference type="AlphaFoldDB" id="A0AAW1H3K8"/>